<dbReference type="EMBL" id="CP111016">
    <property type="protein sequence ID" value="WAR06252.1"/>
    <property type="molecule type" value="Genomic_DNA"/>
</dbReference>
<dbReference type="Proteomes" id="UP001164746">
    <property type="component" value="Chromosome 5"/>
</dbReference>
<evidence type="ECO:0000313" key="3">
    <source>
        <dbReference type="Proteomes" id="UP001164746"/>
    </source>
</evidence>
<evidence type="ECO:0000256" key="1">
    <source>
        <dbReference type="SAM" id="MobiDB-lite"/>
    </source>
</evidence>
<name>A0ABY7EBT2_MYAAR</name>
<keyword evidence="3" id="KW-1185">Reference proteome</keyword>
<feature type="region of interest" description="Disordered" evidence="1">
    <location>
        <begin position="88"/>
        <end position="122"/>
    </location>
</feature>
<sequence length="187" mass="21347">MAIVAYPVPSPDDFVWEMYTESSWTVIESTPERQILVMDGLETYVIIYRVSDSDYGLYRVTVSNEIGTLHWNFKLLLPLRRETPVPREKSKISSRYNLHPVASHGPQANTKSTTDNNLKKDANNSDFLEMDFYAKQVKRPPKTTEEDAERKTEKATALSIEINSSEEDDSNTKTSDKASYLNFNVAL</sequence>
<proteinExistence type="predicted"/>
<dbReference type="InterPro" id="IPR036179">
    <property type="entry name" value="Ig-like_dom_sf"/>
</dbReference>
<gene>
    <name evidence="2" type="ORF">MAR_021621</name>
</gene>
<feature type="region of interest" description="Disordered" evidence="1">
    <location>
        <begin position="138"/>
        <end position="187"/>
    </location>
</feature>
<dbReference type="SUPFAM" id="SSF48726">
    <property type="entry name" value="Immunoglobulin"/>
    <property type="match status" value="1"/>
</dbReference>
<feature type="compositionally biased region" description="Basic and acidic residues" evidence="1">
    <location>
        <begin position="142"/>
        <end position="154"/>
    </location>
</feature>
<evidence type="ECO:0000313" key="2">
    <source>
        <dbReference type="EMBL" id="WAR06252.1"/>
    </source>
</evidence>
<feature type="compositionally biased region" description="Polar residues" evidence="1">
    <location>
        <begin position="106"/>
        <end position="116"/>
    </location>
</feature>
<protein>
    <submittedName>
        <fullName evidence="2">Uncharacterized protein</fullName>
    </submittedName>
</protein>
<reference evidence="2" key="1">
    <citation type="submission" date="2022-11" db="EMBL/GenBank/DDBJ databases">
        <title>Centuries of genome instability and evolution in soft-shell clam transmissible cancer (bioRxiv).</title>
        <authorList>
            <person name="Hart S.F.M."/>
            <person name="Yonemitsu M.A."/>
            <person name="Giersch R.M."/>
            <person name="Beal B.F."/>
            <person name="Arriagada G."/>
            <person name="Davis B.W."/>
            <person name="Ostrander E.A."/>
            <person name="Goff S.P."/>
            <person name="Metzger M.J."/>
        </authorList>
    </citation>
    <scope>NUCLEOTIDE SEQUENCE</scope>
    <source>
        <strain evidence="2">MELC-2E11</strain>
        <tissue evidence="2">Siphon/mantle</tissue>
    </source>
</reference>
<accession>A0ABY7EBT2</accession>
<organism evidence="2 3">
    <name type="scientific">Mya arenaria</name>
    <name type="common">Soft-shell clam</name>
    <dbReference type="NCBI Taxonomy" id="6604"/>
    <lineage>
        <taxon>Eukaryota</taxon>
        <taxon>Metazoa</taxon>
        <taxon>Spiralia</taxon>
        <taxon>Lophotrochozoa</taxon>
        <taxon>Mollusca</taxon>
        <taxon>Bivalvia</taxon>
        <taxon>Autobranchia</taxon>
        <taxon>Heteroconchia</taxon>
        <taxon>Euheterodonta</taxon>
        <taxon>Imparidentia</taxon>
        <taxon>Neoheterodontei</taxon>
        <taxon>Myida</taxon>
        <taxon>Myoidea</taxon>
        <taxon>Myidae</taxon>
        <taxon>Mya</taxon>
    </lineage>
</organism>